<dbReference type="Gene3D" id="3.20.20.80">
    <property type="entry name" value="Glycosidases"/>
    <property type="match status" value="1"/>
</dbReference>
<dbReference type="InterPro" id="IPR039743">
    <property type="entry name" value="6GAL/EXGAL"/>
</dbReference>
<dbReference type="PANTHER" id="PTHR42767:SF1">
    <property type="entry name" value="ENDO-BETA-1,6-GALACTANASE-LIKE DOMAIN-CONTAINING PROTEIN"/>
    <property type="match status" value="1"/>
</dbReference>
<dbReference type="GO" id="GO:0045493">
    <property type="term" value="P:xylan catabolic process"/>
    <property type="evidence" value="ECO:0007669"/>
    <property type="project" value="UniProtKB-KW"/>
</dbReference>
<evidence type="ECO:0000313" key="1">
    <source>
        <dbReference type="EMBL" id="APU68978.1"/>
    </source>
</evidence>
<name>A0A1L7I5V2_9FLAO</name>
<dbReference type="OrthoDB" id="9806701at2"/>
<dbReference type="EMBL" id="CP016359">
    <property type="protein sequence ID" value="APU68978.1"/>
    <property type="molecule type" value="Genomic_DNA"/>
</dbReference>
<keyword evidence="1" id="KW-0378">Hydrolase</keyword>
<dbReference type="KEGG" id="gfl:GRFL_2254"/>
<sequence>MRKLYSYWKYLLTLNVIIFLNLKLRAQSNLISEIEINDSVIYQTIDNFGASDAWSIQYVGLWPNAKKQQIAKLLFSKDFDDTGKALGIGLSLWRINLGGGSFEQGDNSHIQDEWHRGRSFLKLDGTHDWSALRGQIWMASAAKSFHVKDLLLFTNSPHVNFTRNGIAHASKPNRSNLSETHYQNFAQYLADAIQGFKSLGLQITYLSPFNEPQWDWIDSKQEGTSYKNQEIAKITRKINDEFEDRNISTLIDIPEAAQLNFLYQSSQKKPANQIFSFFNENSDYYLGDLENISHKVSGHSYFTTSPAIKLLGTRQNLKDTLDNYPDLKFWMSEYCILGDNYGEIIGNGRDLGIEPALYMAKVIHNDLTVANASAWHWWLAVSPYDYKDGLIYIDKNKTDGKFYESKLLWTLGNFSRFIRPGYYRIQVKSNDENLLVSGYSNGAEKVIVVINSESQTQKLRFLNMSPNFQPKTYITSTSSNLSLHDIQEKDYFILPERSITTFLIQ</sequence>
<proteinExistence type="predicted"/>
<keyword evidence="1" id="KW-0858">Xylan degradation</keyword>
<evidence type="ECO:0000313" key="2">
    <source>
        <dbReference type="Proteomes" id="UP000186230"/>
    </source>
</evidence>
<dbReference type="GO" id="GO:0004553">
    <property type="term" value="F:hydrolase activity, hydrolyzing O-glycosyl compounds"/>
    <property type="evidence" value="ECO:0007669"/>
    <property type="project" value="InterPro"/>
</dbReference>
<accession>A0A1L7I5V2</accession>
<keyword evidence="2" id="KW-1185">Reference proteome</keyword>
<dbReference type="PANTHER" id="PTHR42767">
    <property type="entry name" value="ENDO-BETA-1,6-GALACTANASE"/>
    <property type="match status" value="1"/>
</dbReference>
<dbReference type="Gene3D" id="2.60.40.1180">
    <property type="entry name" value="Golgi alpha-mannosidase II"/>
    <property type="match status" value="1"/>
</dbReference>
<dbReference type="InterPro" id="IPR017853">
    <property type="entry name" value="GH"/>
</dbReference>
<dbReference type="InterPro" id="IPR039514">
    <property type="entry name" value="6GAL-like"/>
</dbReference>
<reference evidence="1 2" key="1">
    <citation type="submission" date="2016-07" db="EMBL/GenBank/DDBJ databases">
        <title>Multi-omics approach to identify versatile polysaccharide utilization systems of a marine flavobacterium Gramella flava.</title>
        <authorList>
            <person name="Tang K."/>
        </authorList>
    </citation>
    <scope>NUCLEOTIDE SEQUENCE [LARGE SCALE GENOMIC DNA]</scope>
    <source>
        <strain evidence="1 2">JLT2011</strain>
    </source>
</reference>
<dbReference type="Pfam" id="PF14587">
    <property type="entry name" value="Glyco_hydr_30_2"/>
    <property type="match status" value="1"/>
</dbReference>
<gene>
    <name evidence="1" type="ORF">GRFL_2254</name>
</gene>
<keyword evidence="1" id="KW-0119">Carbohydrate metabolism</keyword>
<dbReference type="InterPro" id="IPR013780">
    <property type="entry name" value="Glyco_hydro_b"/>
</dbReference>
<keyword evidence="1" id="KW-0624">Polysaccharide degradation</keyword>
<dbReference type="SUPFAM" id="SSF51445">
    <property type="entry name" value="(Trans)glycosidases"/>
    <property type="match status" value="1"/>
</dbReference>
<protein>
    <submittedName>
        <fullName evidence="1">Putative xylanase</fullName>
    </submittedName>
</protein>
<dbReference type="Proteomes" id="UP000186230">
    <property type="component" value="Chromosome"/>
</dbReference>
<dbReference type="AlphaFoldDB" id="A0A1L7I5V2"/>
<dbReference type="RefSeq" id="WP_083644684.1">
    <property type="nucleotide sequence ID" value="NZ_AMRU01000009.1"/>
</dbReference>
<keyword evidence="1" id="KW-0326">Glycosidase</keyword>
<organism evidence="1 2">
    <name type="scientific">Christiangramia flava JLT2011</name>
    <dbReference type="NCBI Taxonomy" id="1229726"/>
    <lineage>
        <taxon>Bacteria</taxon>
        <taxon>Pseudomonadati</taxon>
        <taxon>Bacteroidota</taxon>
        <taxon>Flavobacteriia</taxon>
        <taxon>Flavobacteriales</taxon>
        <taxon>Flavobacteriaceae</taxon>
        <taxon>Christiangramia</taxon>
    </lineage>
</organism>
<dbReference type="STRING" id="1229726.GRFL_2254"/>